<evidence type="ECO:0000313" key="2">
    <source>
        <dbReference type="EMBL" id="MDO1448780.1"/>
    </source>
</evidence>
<organism evidence="2 3">
    <name type="scientific">Rhodocytophaga aerolata</name>
    <dbReference type="NCBI Taxonomy" id="455078"/>
    <lineage>
        <taxon>Bacteria</taxon>
        <taxon>Pseudomonadati</taxon>
        <taxon>Bacteroidota</taxon>
        <taxon>Cytophagia</taxon>
        <taxon>Cytophagales</taxon>
        <taxon>Rhodocytophagaceae</taxon>
        <taxon>Rhodocytophaga</taxon>
    </lineage>
</organism>
<dbReference type="RefSeq" id="WP_302039582.1">
    <property type="nucleotide sequence ID" value="NZ_JAUKPO010000014.1"/>
</dbReference>
<comment type="caution">
    <text evidence="2">The sequence shown here is derived from an EMBL/GenBank/DDBJ whole genome shotgun (WGS) entry which is preliminary data.</text>
</comment>
<reference evidence="2" key="1">
    <citation type="submission" date="2023-07" db="EMBL/GenBank/DDBJ databases">
        <title>The genome sequence of Rhodocytophaga aerolata KACC 12507.</title>
        <authorList>
            <person name="Zhang X."/>
        </authorList>
    </citation>
    <scope>NUCLEOTIDE SEQUENCE</scope>
    <source>
        <strain evidence="2">KACC 12507</strain>
    </source>
</reference>
<feature type="transmembrane region" description="Helical" evidence="1">
    <location>
        <begin position="6"/>
        <end position="26"/>
    </location>
</feature>
<keyword evidence="1" id="KW-1133">Transmembrane helix</keyword>
<accession>A0ABT8RDJ0</accession>
<proteinExistence type="predicted"/>
<feature type="transmembrane region" description="Helical" evidence="1">
    <location>
        <begin position="38"/>
        <end position="57"/>
    </location>
</feature>
<keyword evidence="1" id="KW-0812">Transmembrane</keyword>
<keyword evidence="1" id="KW-0472">Membrane</keyword>
<evidence type="ECO:0000256" key="1">
    <source>
        <dbReference type="SAM" id="Phobius"/>
    </source>
</evidence>
<dbReference type="EMBL" id="JAUKPO010000014">
    <property type="protein sequence ID" value="MDO1448780.1"/>
    <property type="molecule type" value="Genomic_DNA"/>
</dbReference>
<evidence type="ECO:0000313" key="3">
    <source>
        <dbReference type="Proteomes" id="UP001168528"/>
    </source>
</evidence>
<sequence>MTFFWILWGFDAFIALIFLYFFFIGLTDGSVSSFNIGLWMLILAGLAAILLGSLGLMKIDYLGIAKLLLGVLAVPGFLFGLMTISMLFIKEWR</sequence>
<name>A0ABT8RDJ0_9BACT</name>
<dbReference type="Proteomes" id="UP001168528">
    <property type="component" value="Unassembled WGS sequence"/>
</dbReference>
<feature type="transmembrane region" description="Helical" evidence="1">
    <location>
        <begin position="63"/>
        <end position="89"/>
    </location>
</feature>
<gene>
    <name evidence="2" type="ORF">Q0590_21060</name>
</gene>
<keyword evidence="3" id="KW-1185">Reference proteome</keyword>
<protein>
    <submittedName>
        <fullName evidence="2">Osmoprotectant transporter permease</fullName>
    </submittedName>
</protein>